<evidence type="ECO:0008006" key="3">
    <source>
        <dbReference type="Google" id="ProtNLM"/>
    </source>
</evidence>
<dbReference type="InParanoid" id="A0A1C4Y8Q0"/>
<dbReference type="Gene3D" id="1.25.10.10">
    <property type="entry name" value="Leucine-rich Repeat Variant"/>
    <property type="match status" value="1"/>
</dbReference>
<name>A0A1C4Y8Q0_MICEC</name>
<proteinExistence type="predicted"/>
<dbReference type="OrthoDB" id="3873233at2"/>
<organism evidence="1 2">
    <name type="scientific">Micromonospora echinospora</name>
    <name type="common">Micromonospora purpurea</name>
    <dbReference type="NCBI Taxonomy" id="1877"/>
    <lineage>
        <taxon>Bacteria</taxon>
        <taxon>Bacillati</taxon>
        <taxon>Actinomycetota</taxon>
        <taxon>Actinomycetes</taxon>
        <taxon>Micromonosporales</taxon>
        <taxon>Micromonosporaceae</taxon>
        <taxon>Micromonospora</taxon>
    </lineage>
</organism>
<gene>
    <name evidence="1" type="ORF">GA0070618_3693</name>
</gene>
<dbReference type="InterPro" id="IPR011989">
    <property type="entry name" value="ARM-like"/>
</dbReference>
<dbReference type="RefSeq" id="WP_088982732.1">
    <property type="nucleotide sequence ID" value="NZ_LT607413.1"/>
</dbReference>
<keyword evidence="2" id="KW-1185">Reference proteome</keyword>
<dbReference type="SUPFAM" id="SSF48371">
    <property type="entry name" value="ARM repeat"/>
    <property type="match status" value="1"/>
</dbReference>
<dbReference type="InterPro" id="IPR016024">
    <property type="entry name" value="ARM-type_fold"/>
</dbReference>
<evidence type="ECO:0000313" key="2">
    <source>
        <dbReference type="Proteomes" id="UP000198253"/>
    </source>
</evidence>
<reference evidence="2" key="1">
    <citation type="submission" date="2016-06" db="EMBL/GenBank/DDBJ databases">
        <authorList>
            <person name="Varghese N."/>
            <person name="Submissions Spin"/>
        </authorList>
    </citation>
    <scope>NUCLEOTIDE SEQUENCE [LARGE SCALE GENOMIC DNA]</scope>
    <source>
        <strain evidence="2">DSM 43816</strain>
    </source>
</reference>
<dbReference type="Proteomes" id="UP000198253">
    <property type="component" value="Chromosome I"/>
</dbReference>
<dbReference type="AlphaFoldDB" id="A0A1C4Y8Q0"/>
<protein>
    <recommendedName>
        <fullName evidence="3">HEAT repeat protein</fullName>
    </recommendedName>
</protein>
<evidence type="ECO:0000313" key="1">
    <source>
        <dbReference type="EMBL" id="SCF17098.1"/>
    </source>
</evidence>
<dbReference type="EMBL" id="LT607413">
    <property type="protein sequence ID" value="SCF17098.1"/>
    <property type="molecule type" value="Genomic_DNA"/>
</dbReference>
<sequence length="149" mass="16459">MDDEARRAAVAALKDLVRSRDYRDRADAGRALASFAERPEAAEALRELVLDVDDTFVTRATTEALLRRMDTVGLATVACALAQTDSNHGDWIHAAVIDVFGVFSRDRDAAMRDCAALTRDPDERVRRGADQLLAILAEIDPILHEVRND</sequence>
<accession>A0A1C4Y8Q0</accession>